<name>A8RGT1_ENTBW</name>
<reference evidence="1 2" key="1">
    <citation type="submission" date="2007-08" db="EMBL/GenBank/DDBJ databases">
        <authorList>
            <person name="Fulton L."/>
            <person name="Clifton S."/>
            <person name="Fulton B."/>
            <person name="Xu J."/>
            <person name="Minx P."/>
            <person name="Pepin K.H."/>
            <person name="Johnson M."/>
            <person name="Thiruvilangam P."/>
            <person name="Bhonagiri V."/>
            <person name="Nash W.E."/>
            <person name="Mardis E.R."/>
            <person name="Wilson R.K."/>
        </authorList>
    </citation>
    <scope>NUCLEOTIDE SEQUENCE [LARGE SCALE GENOMIC DNA]</scope>
    <source>
        <strain evidence="2">ATCC BAA-613 / DSM 15670 / CCUG 46953 / JCM 12243 / WAL 16351</strain>
    </source>
</reference>
<sequence length="40" mass="4947">MVLNKKMVEDMSLFIRKEGGMYLIDNSRIPFQWNIYRRRP</sequence>
<gene>
    <name evidence="1" type="ORF">CLOBOL_00217</name>
</gene>
<dbReference type="AlphaFoldDB" id="A8RGT1"/>
<evidence type="ECO:0000313" key="1">
    <source>
        <dbReference type="EMBL" id="EDP19380.1"/>
    </source>
</evidence>
<dbReference type="HOGENOM" id="CLU_3287278_0_0_9"/>
<dbReference type="PaxDb" id="411902-CLOBOL_00217"/>
<evidence type="ECO:0000313" key="2">
    <source>
        <dbReference type="Proteomes" id="UP000005396"/>
    </source>
</evidence>
<dbReference type="Proteomes" id="UP000005396">
    <property type="component" value="Unassembled WGS sequence"/>
</dbReference>
<proteinExistence type="predicted"/>
<organism evidence="1 2">
    <name type="scientific">Enterocloster bolteae (strain ATCC BAA-613 / DSM 15670 / CCUG 46953 / JCM 12243 / WAL 16351)</name>
    <name type="common">Clostridium bolteae</name>
    <dbReference type="NCBI Taxonomy" id="411902"/>
    <lineage>
        <taxon>Bacteria</taxon>
        <taxon>Bacillati</taxon>
        <taxon>Bacillota</taxon>
        <taxon>Clostridia</taxon>
        <taxon>Lachnospirales</taxon>
        <taxon>Lachnospiraceae</taxon>
        <taxon>Enterocloster</taxon>
    </lineage>
</organism>
<protein>
    <submittedName>
        <fullName evidence="1">Uncharacterized protein</fullName>
    </submittedName>
</protein>
<accession>A8RGT1</accession>
<reference evidence="1 2" key="2">
    <citation type="submission" date="2007-09" db="EMBL/GenBank/DDBJ databases">
        <title>Draft genome sequence of Clostridium bolteae (ATCC BAA-613).</title>
        <authorList>
            <person name="Sudarsanam P."/>
            <person name="Ley R."/>
            <person name="Guruge J."/>
            <person name="Turnbaugh P.J."/>
            <person name="Mahowald M."/>
            <person name="Liep D."/>
            <person name="Gordon J."/>
        </authorList>
    </citation>
    <scope>NUCLEOTIDE SEQUENCE [LARGE SCALE GENOMIC DNA]</scope>
    <source>
        <strain evidence="2">ATCC BAA-613 / DSM 15670 / CCUG 46953 / JCM 12243 / WAL 16351</strain>
    </source>
</reference>
<comment type="caution">
    <text evidence="1">The sequence shown here is derived from an EMBL/GenBank/DDBJ whole genome shotgun (WGS) entry which is preliminary data.</text>
</comment>
<dbReference type="EMBL" id="ABCC02000002">
    <property type="protein sequence ID" value="EDP19380.1"/>
    <property type="molecule type" value="Genomic_DNA"/>
</dbReference>